<evidence type="ECO:0000313" key="2">
    <source>
        <dbReference type="Proteomes" id="UP000320421"/>
    </source>
</evidence>
<keyword evidence="2" id="KW-1185">Reference proteome</keyword>
<dbReference type="AlphaFoldDB" id="A0A517PSZ2"/>
<evidence type="ECO:0000313" key="1">
    <source>
        <dbReference type="EMBL" id="QDT22488.1"/>
    </source>
</evidence>
<organism evidence="1 2">
    <name type="scientific">Gimesia chilikensis</name>
    <dbReference type="NCBI Taxonomy" id="2605989"/>
    <lineage>
        <taxon>Bacteria</taxon>
        <taxon>Pseudomonadati</taxon>
        <taxon>Planctomycetota</taxon>
        <taxon>Planctomycetia</taxon>
        <taxon>Planctomycetales</taxon>
        <taxon>Planctomycetaceae</taxon>
        <taxon>Gimesia</taxon>
    </lineage>
</organism>
<dbReference type="Proteomes" id="UP000320421">
    <property type="component" value="Chromosome"/>
</dbReference>
<gene>
    <name evidence="1" type="ORF">HG66A1_42960</name>
</gene>
<name>A0A517PSZ2_9PLAN</name>
<protein>
    <submittedName>
        <fullName evidence="1">Uncharacterized protein</fullName>
    </submittedName>
</protein>
<reference evidence="1 2" key="1">
    <citation type="submission" date="2019-02" db="EMBL/GenBank/DDBJ databases">
        <title>Deep-cultivation of Planctomycetes and their phenomic and genomic characterization uncovers novel biology.</title>
        <authorList>
            <person name="Wiegand S."/>
            <person name="Jogler M."/>
            <person name="Boedeker C."/>
            <person name="Pinto D."/>
            <person name="Vollmers J."/>
            <person name="Rivas-Marin E."/>
            <person name="Kohn T."/>
            <person name="Peeters S.H."/>
            <person name="Heuer A."/>
            <person name="Rast P."/>
            <person name="Oberbeckmann S."/>
            <person name="Bunk B."/>
            <person name="Jeske O."/>
            <person name="Meyerdierks A."/>
            <person name="Storesund J.E."/>
            <person name="Kallscheuer N."/>
            <person name="Luecker S."/>
            <person name="Lage O.M."/>
            <person name="Pohl T."/>
            <person name="Merkel B.J."/>
            <person name="Hornburger P."/>
            <person name="Mueller R.-W."/>
            <person name="Bruemmer F."/>
            <person name="Labrenz M."/>
            <person name="Spormann A.M."/>
            <person name="Op den Camp H."/>
            <person name="Overmann J."/>
            <person name="Amann R."/>
            <person name="Jetten M.S.M."/>
            <person name="Mascher T."/>
            <person name="Medema M.H."/>
            <person name="Devos D.P."/>
            <person name="Kaster A.-K."/>
            <person name="Ovreas L."/>
            <person name="Rohde M."/>
            <person name="Galperin M.Y."/>
            <person name="Jogler C."/>
        </authorList>
    </citation>
    <scope>NUCLEOTIDE SEQUENCE [LARGE SCALE GENOMIC DNA]</scope>
    <source>
        <strain evidence="1 2">HG66A1</strain>
    </source>
</reference>
<dbReference type="EMBL" id="CP036266">
    <property type="protein sequence ID" value="QDT22488.1"/>
    <property type="molecule type" value="Genomic_DNA"/>
</dbReference>
<accession>A0A517PSZ2</accession>
<sequence>MHHIINRLLMLNRLFKLDNKKWLDFKFMSEMLLPFAVRTWLANDSPSQSDCDEVTKTILKRHLERGRANQVYKEYVKRTYYNDIVIAHLNYNPELIQQNGRELNRDNIVDPDIEIENEQENKNSHRENASVENVQLSTKQRTVYKALILTWCIFGRRATGLYQLYEAFYKGRGSKGAFCTDWCNMPQNNFTQWPNRINDLASEISALDDQSLIYIGEFLKKLKETPEPLSNLDSINFFNQDQLADNNSFGQLLTGELLRLASHIKKFGIEKTSDAYNEFLFLTQQQEDGFTRGTIDVDELRIQLLIEWYELLPADHPSMEHGVDLRLFISGILSGEYSHQTTTDLPGNEVPLTQAWSDTERHEFVNSLKANFPQHYKCYLYLAAWMNSPIKFLDCFPLFDQTIDYTELLNDEIFSRRREKVINRLEYWQKVTYRLNDKKAEPYLFYEWIPKLDCGLLTLEDIEVSLDAIDDTGVSEYPEVLKRAIYSVLLDELQRLMVTWFQFKRKKKKWKMVDVHEELRQKEIEFVRAN</sequence>
<proteinExistence type="predicted"/>